<comment type="subunit">
    <text evidence="7">Monomer.</text>
</comment>
<dbReference type="HAMAP" id="MF_00210">
    <property type="entry name" value="EPSP_synth"/>
    <property type="match status" value="1"/>
</dbReference>
<dbReference type="AlphaFoldDB" id="A0AAE3YI69"/>
<dbReference type="CDD" id="cd01556">
    <property type="entry name" value="EPSP_synthase"/>
    <property type="match status" value="1"/>
</dbReference>
<dbReference type="Pfam" id="PF00275">
    <property type="entry name" value="EPSP_synthase"/>
    <property type="match status" value="1"/>
</dbReference>
<dbReference type="NCBIfam" id="TIGR01356">
    <property type="entry name" value="aroA"/>
    <property type="match status" value="1"/>
</dbReference>
<feature type="binding site" evidence="7">
    <location>
        <position position="186"/>
    </location>
    <ligand>
        <name>phosphoenolpyruvate</name>
        <dbReference type="ChEBI" id="CHEBI:58702"/>
    </ligand>
</feature>
<evidence type="ECO:0000256" key="4">
    <source>
        <dbReference type="ARBA" id="ARBA00022679"/>
    </source>
</evidence>
<feature type="binding site" evidence="7">
    <location>
        <position position="408"/>
    </location>
    <ligand>
        <name>phosphoenolpyruvate</name>
        <dbReference type="ChEBI" id="CHEBI:58702"/>
    </ligand>
</feature>
<dbReference type="InterPro" id="IPR036968">
    <property type="entry name" value="Enolpyruvate_Tfrase_sf"/>
</dbReference>
<dbReference type="Proteomes" id="UP001247307">
    <property type="component" value="Unassembled WGS sequence"/>
</dbReference>
<evidence type="ECO:0000256" key="1">
    <source>
        <dbReference type="ARBA" id="ARBA00004811"/>
    </source>
</evidence>
<keyword evidence="5 7" id="KW-0057">Aromatic amino acid biosynthesis</keyword>
<evidence type="ECO:0000256" key="7">
    <source>
        <dbReference type="HAMAP-Rule" id="MF_00210"/>
    </source>
</evidence>
<feature type="binding site" evidence="7">
    <location>
        <position position="104"/>
    </location>
    <ligand>
        <name>phosphoenolpyruvate</name>
        <dbReference type="ChEBI" id="CHEBI:58702"/>
    </ligand>
</feature>
<dbReference type="GO" id="GO:0003866">
    <property type="term" value="F:3-phosphoshikimate 1-carboxyvinyltransferase activity"/>
    <property type="evidence" value="ECO:0007669"/>
    <property type="project" value="UniProtKB-UniRule"/>
</dbReference>
<gene>
    <name evidence="7" type="primary">aroA</name>
    <name evidence="9" type="ORF">J2S35_001677</name>
</gene>
<keyword evidence="10" id="KW-1185">Reference proteome</keyword>
<comment type="function">
    <text evidence="7">Catalyzes the transfer of the enolpyruvyl moiety of phosphoenolpyruvate (PEP) to the 5-hydroxyl of shikimate-3-phosphate (S3P) to produce enolpyruvyl shikimate-3-phosphate and inorganic phosphate.</text>
</comment>
<evidence type="ECO:0000256" key="2">
    <source>
        <dbReference type="ARBA" id="ARBA00009948"/>
    </source>
</evidence>
<feature type="binding site" evidence="7">
    <location>
        <position position="185"/>
    </location>
    <ligand>
        <name>3-phosphoshikimate</name>
        <dbReference type="ChEBI" id="CHEBI:145989"/>
    </ligand>
</feature>
<dbReference type="RefSeq" id="WP_309852233.1">
    <property type="nucleotide sequence ID" value="NZ_BAAAIU010000004.1"/>
</dbReference>
<dbReference type="GO" id="GO:0009073">
    <property type="term" value="P:aromatic amino acid family biosynthetic process"/>
    <property type="evidence" value="ECO:0007669"/>
    <property type="project" value="UniProtKB-KW"/>
</dbReference>
<evidence type="ECO:0000313" key="9">
    <source>
        <dbReference type="EMBL" id="MDR6892737.1"/>
    </source>
</evidence>
<dbReference type="PANTHER" id="PTHR21090:SF5">
    <property type="entry name" value="PENTAFUNCTIONAL AROM POLYPEPTIDE"/>
    <property type="match status" value="1"/>
</dbReference>
<feature type="binding site" evidence="7">
    <location>
        <position position="28"/>
    </location>
    <ligand>
        <name>3-phosphoshikimate</name>
        <dbReference type="ChEBI" id="CHEBI:145989"/>
    </ligand>
</feature>
<dbReference type="GO" id="GO:0008652">
    <property type="term" value="P:amino acid biosynthetic process"/>
    <property type="evidence" value="ECO:0007669"/>
    <property type="project" value="UniProtKB-KW"/>
</dbReference>
<feature type="domain" description="Enolpyruvate transferase" evidence="8">
    <location>
        <begin position="14"/>
        <end position="440"/>
    </location>
</feature>
<evidence type="ECO:0000256" key="3">
    <source>
        <dbReference type="ARBA" id="ARBA00022605"/>
    </source>
</evidence>
<feature type="binding site" evidence="7">
    <location>
        <position position="132"/>
    </location>
    <ligand>
        <name>phosphoenolpyruvate</name>
        <dbReference type="ChEBI" id="CHEBI:58702"/>
    </ligand>
</feature>
<evidence type="ECO:0000313" key="10">
    <source>
        <dbReference type="Proteomes" id="UP001247307"/>
    </source>
</evidence>
<proteinExistence type="inferred from homology"/>
<feature type="binding site" evidence="7">
    <location>
        <position position="362"/>
    </location>
    <ligand>
        <name>3-phosphoshikimate</name>
        <dbReference type="ChEBI" id="CHEBI:145989"/>
    </ligand>
</feature>
<dbReference type="Gene3D" id="3.65.10.10">
    <property type="entry name" value="Enolpyruvate transferase domain"/>
    <property type="match status" value="2"/>
</dbReference>
<dbReference type="EC" id="2.5.1.19" evidence="7"/>
<feature type="binding site" evidence="7">
    <location>
        <position position="366"/>
    </location>
    <ligand>
        <name>phosphoenolpyruvate</name>
        <dbReference type="ChEBI" id="CHEBI:58702"/>
    </ligand>
</feature>
<dbReference type="PIRSF" id="PIRSF000505">
    <property type="entry name" value="EPSPS"/>
    <property type="match status" value="1"/>
</dbReference>
<feature type="binding site" evidence="7">
    <location>
        <position position="213"/>
    </location>
    <ligand>
        <name>3-phosphoshikimate</name>
        <dbReference type="ChEBI" id="CHEBI:145989"/>
    </ligand>
</feature>
<comment type="caution">
    <text evidence="7">Lacks conserved residue(s) required for the propagation of feature annotation.</text>
</comment>
<dbReference type="InterPro" id="IPR006264">
    <property type="entry name" value="EPSP_synthase"/>
</dbReference>
<keyword evidence="4 7" id="KW-0808">Transferase</keyword>
<feature type="binding site" evidence="7">
    <location>
        <position position="29"/>
    </location>
    <ligand>
        <name>3-phosphoshikimate</name>
        <dbReference type="ChEBI" id="CHEBI:145989"/>
    </ligand>
</feature>
<comment type="pathway">
    <text evidence="1 7">Metabolic intermediate biosynthesis; chorismate biosynthesis; chorismate from D-erythrose 4-phosphate and phosphoenolpyruvate: step 6/7.</text>
</comment>
<dbReference type="EMBL" id="JAVDUI010000001">
    <property type="protein sequence ID" value="MDR6892737.1"/>
    <property type="molecule type" value="Genomic_DNA"/>
</dbReference>
<feature type="active site" description="Proton acceptor" evidence="7">
    <location>
        <position position="335"/>
    </location>
</feature>
<feature type="binding site" evidence="7">
    <location>
        <position position="186"/>
    </location>
    <ligand>
        <name>3-phosphoshikimate</name>
        <dbReference type="ChEBI" id="CHEBI:145989"/>
    </ligand>
</feature>
<sequence>MTPERPAAWPAPTASGPLQARVRLPGSKSLTNRILLLSALSGEETLVLGALESDDARAMRSALEAFGARFTPSAGPDGVAALHVSPIPPAEPGARRVIDAHQAGTVMRFIPVVAALLGGQTDLLVHESARARPMGPLFAALRGIGAEIVSLDDGDPATDHLPARITAPQARTEPLRITVDSTASSQFLSALLLGACAQAAPVVVSHAGGRIPSRAHIRMTLESLREFGAEVEELAEDSWRVTPRVRSPRPMAVVEPDLSNAGPFLAAALVAGGTVQVPGWPLATTQIGDRWREILPRLGASVDLAHDDAAGAGTGTLTVAGGPRILPAEIDDAAELAPVLAALMALADGESRLTGIAHLRGHETNRLAALVEEIEALGAHAEETPDGLVIRGTSAPRPALHKAWHDHRLATAAAVWGLTAPGTELDDIAATAKTMPDFPQMWAAMLGQTR</sequence>
<keyword evidence="3 7" id="KW-0028">Amino-acid biosynthesis</keyword>
<dbReference type="GO" id="GO:0009423">
    <property type="term" value="P:chorismate biosynthetic process"/>
    <property type="evidence" value="ECO:0007669"/>
    <property type="project" value="UniProtKB-UniRule"/>
</dbReference>
<keyword evidence="7" id="KW-0963">Cytoplasm</keyword>
<dbReference type="InterPro" id="IPR023193">
    <property type="entry name" value="EPSP_synthase_CS"/>
</dbReference>
<feature type="binding site" evidence="7">
    <location>
        <position position="433"/>
    </location>
    <ligand>
        <name>phosphoenolpyruvate</name>
        <dbReference type="ChEBI" id="CHEBI:58702"/>
    </ligand>
</feature>
<name>A0AAE3YI69_9MICC</name>
<evidence type="ECO:0000256" key="5">
    <source>
        <dbReference type="ARBA" id="ARBA00023141"/>
    </source>
</evidence>
<feature type="binding site" evidence="7">
    <location>
        <position position="33"/>
    </location>
    <ligand>
        <name>3-phosphoshikimate</name>
        <dbReference type="ChEBI" id="CHEBI:145989"/>
    </ligand>
</feature>
<accession>A0AAE3YI69</accession>
<dbReference type="SUPFAM" id="SSF55205">
    <property type="entry name" value="EPT/RTPC-like"/>
    <property type="match status" value="1"/>
</dbReference>
<dbReference type="PROSITE" id="PS00885">
    <property type="entry name" value="EPSP_SYNTHASE_2"/>
    <property type="match status" value="1"/>
</dbReference>
<comment type="caution">
    <text evidence="9">The sequence shown here is derived from an EMBL/GenBank/DDBJ whole genome shotgun (WGS) entry which is preliminary data.</text>
</comment>
<comment type="similarity">
    <text evidence="2 7">Belongs to the EPSP synthase family.</text>
</comment>
<dbReference type="PANTHER" id="PTHR21090">
    <property type="entry name" value="AROM/DEHYDROQUINATE SYNTHASE"/>
    <property type="match status" value="1"/>
</dbReference>
<dbReference type="InterPro" id="IPR013792">
    <property type="entry name" value="RNA3'P_cycl/enolpyr_Trfase_a/b"/>
</dbReference>
<feature type="binding site" evidence="7">
    <location>
        <position position="335"/>
    </location>
    <ligand>
        <name>3-phosphoshikimate</name>
        <dbReference type="ChEBI" id="CHEBI:145989"/>
    </ligand>
</feature>
<comment type="subcellular location">
    <subcellularLocation>
        <location evidence="7">Cytoplasm</location>
    </subcellularLocation>
</comment>
<feature type="binding site" evidence="7">
    <location>
        <position position="28"/>
    </location>
    <ligand>
        <name>phosphoenolpyruvate</name>
        <dbReference type="ChEBI" id="CHEBI:58702"/>
    </ligand>
</feature>
<organism evidence="9 10">
    <name type="scientific">Falsarthrobacter nasiphocae</name>
    <dbReference type="NCBI Taxonomy" id="189863"/>
    <lineage>
        <taxon>Bacteria</taxon>
        <taxon>Bacillati</taxon>
        <taxon>Actinomycetota</taxon>
        <taxon>Actinomycetes</taxon>
        <taxon>Micrococcales</taxon>
        <taxon>Micrococcaceae</taxon>
        <taxon>Falsarthrobacter</taxon>
    </lineage>
</organism>
<dbReference type="GO" id="GO:0005737">
    <property type="term" value="C:cytoplasm"/>
    <property type="evidence" value="ECO:0007669"/>
    <property type="project" value="UniProtKB-SubCell"/>
</dbReference>
<feature type="binding site" evidence="7">
    <location>
        <position position="184"/>
    </location>
    <ligand>
        <name>3-phosphoshikimate</name>
        <dbReference type="ChEBI" id="CHEBI:145989"/>
    </ligand>
</feature>
<evidence type="ECO:0000256" key="6">
    <source>
        <dbReference type="ARBA" id="ARBA00044633"/>
    </source>
</evidence>
<comment type="catalytic activity">
    <reaction evidence="6">
        <text>3-phosphoshikimate + phosphoenolpyruvate = 5-O-(1-carboxyvinyl)-3-phosphoshikimate + phosphate</text>
        <dbReference type="Rhea" id="RHEA:21256"/>
        <dbReference type="ChEBI" id="CHEBI:43474"/>
        <dbReference type="ChEBI" id="CHEBI:57701"/>
        <dbReference type="ChEBI" id="CHEBI:58702"/>
        <dbReference type="ChEBI" id="CHEBI:145989"/>
        <dbReference type="EC" id="2.5.1.19"/>
    </reaction>
    <physiologicalReaction direction="left-to-right" evidence="6">
        <dbReference type="Rhea" id="RHEA:21257"/>
    </physiologicalReaction>
</comment>
<reference evidence="9" key="1">
    <citation type="submission" date="2023-07" db="EMBL/GenBank/DDBJ databases">
        <title>Sequencing the genomes of 1000 actinobacteria strains.</title>
        <authorList>
            <person name="Klenk H.-P."/>
        </authorList>
    </citation>
    <scope>NUCLEOTIDE SEQUENCE</scope>
    <source>
        <strain evidence="9">DSM 13988</strain>
    </source>
</reference>
<dbReference type="InterPro" id="IPR001986">
    <property type="entry name" value="Enolpyruvate_Tfrase_dom"/>
</dbReference>
<protein>
    <recommendedName>
        <fullName evidence="7">3-phosphoshikimate 1-carboxyvinyltransferase</fullName>
        <ecNumber evidence="7">2.5.1.19</ecNumber>
    </recommendedName>
    <alternativeName>
        <fullName evidence="7">5-enolpyruvylshikimate-3-phosphate synthase</fullName>
        <shortName evidence="7">EPSP synthase</shortName>
        <shortName evidence="7">EPSPS</shortName>
    </alternativeName>
</protein>
<evidence type="ECO:0000259" key="8">
    <source>
        <dbReference type="Pfam" id="PF00275"/>
    </source>
</evidence>